<feature type="transmembrane region" description="Helical" evidence="7">
    <location>
        <begin position="97"/>
        <end position="114"/>
    </location>
</feature>
<dbReference type="InterPro" id="IPR011712">
    <property type="entry name" value="Sig_transdc_His_kin_sub3_dim/P"/>
</dbReference>
<dbReference type="Pfam" id="PF07730">
    <property type="entry name" value="HisKA_3"/>
    <property type="match status" value="1"/>
</dbReference>
<evidence type="ECO:0000313" key="10">
    <source>
        <dbReference type="Proteomes" id="UP000002730"/>
    </source>
</evidence>
<reference evidence="9 10" key="1">
    <citation type="submission" date="2010-08" db="EMBL/GenBank/DDBJ databases">
        <title>Complete sequence of Clostridium cellulovorans 743B.</title>
        <authorList>
            <consortium name="US DOE Joint Genome Institute"/>
            <person name="Lucas S."/>
            <person name="Copeland A."/>
            <person name="Lapidus A."/>
            <person name="Cheng J.-F."/>
            <person name="Bruce D."/>
            <person name="Goodwin L."/>
            <person name="Pitluck S."/>
            <person name="Chertkov O."/>
            <person name="Detter J.C."/>
            <person name="Han C."/>
            <person name="Tapia R."/>
            <person name="Land M."/>
            <person name="Hauser L."/>
            <person name="Chang Y.-J."/>
            <person name="Jeffries C."/>
            <person name="Kyrpides N."/>
            <person name="Ivanova N."/>
            <person name="Mikhailova N."/>
            <person name="Hemme C.L."/>
            <person name="Woyke T."/>
        </authorList>
    </citation>
    <scope>NUCLEOTIDE SEQUENCE [LARGE SCALE GENOMIC DNA]</scope>
    <source>
        <strain evidence="10">ATCC 35296 / DSM 3052 / OCM 3 / 743B</strain>
    </source>
</reference>
<dbReference type="Proteomes" id="UP000002730">
    <property type="component" value="Chromosome"/>
</dbReference>
<evidence type="ECO:0000256" key="5">
    <source>
        <dbReference type="ARBA" id="ARBA00023012"/>
    </source>
</evidence>
<evidence type="ECO:0000256" key="7">
    <source>
        <dbReference type="SAM" id="Phobius"/>
    </source>
</evidence>
<evidence type="ECO:0000313" key="9">
    <source>
        <dbReference type="EMBL" id="ADL50693.1"/>
    </source>
</evidence>
<keyword evidence="3" id="KW-0808">Transferase</keyword>
<dbReference type="HOGENOM" id="CLU_000445_20_15_9"/>
<dbReference type="SUPFAM" id="SSF55874">
    <property type="entry name" value="ATPase domain of HSP90 chaperone/DNA topoisomerase II/histidine kinase"/>
    <property type="match status" value="1"/>
</dbReference>
<comment type="catalytic activity">
    <reaction evidence="1">
        <text>ATP + protein L-histidine = ADP + protein N-phospho-L-histidine.</text>
        <dbReference type="EC" id="2.7.13.3"/>
    </reaction>
</comment>
<keyword evidence="7" id="KW-0472">Membrane</keyword>
<dbReference type="KEGG" id="ccb:Clocel_0925"/>
<keyword evidence="7" id="KW-0812">Transmembrane</keyword>
<evidence type="ECO:0000259" key="8">
    <source>
        <dbReference type="PROSITE" id="PS50109"/>
    </source>
</evidence>
<keyword evidence="6" id="KW-0175">Coiled coil</keyword>
<keyword evidence="5" id="KW-0902">Two-component regulatory system</keyword>
<accession>D9ST77</accession>
<dbReference type="PROSITE" id="PS50109">
    <property type="entry name" value="HIS_KIN"/>
    <property type="match status" value="1"/>
</dbReference>
<protein>
    <recommendedName>
        <fullName evidence="2">histidine kinase</fullName>
        <ecNumber evidence="2">2.7.13.3</ecNumber>
    </recommendedName>
</protein>
<dbReference type="PANTHER" id="PTHR24421">
    <property type="entry name" value="NITRATE/NITRITE SENSOR PROTEIN NARX-RELATED"/>
    <property type="match status" value="1"/>
</dbReference>
<proteinExistence type="predicted"/>
<feature type="transmembrane region" description="Helical" evidence="7">
    <location>
        <begin position="73"/>
        <end position="91"/>
    </location>
</feature>
<dbReference type="AlphaFoldDB" id="D9ST77"/>
<keyword evidence="7" id="KW-1133">Transmembrane helix</keyword>
<dbReference type="Pfam" id="PF02518">
    <property type="entry name" value="HATPase_c"/>
    <property type="match status" value="1"/>
</dbReference>
<dbReference type="InterPro" id="IPR036890">
    <property type="entry name" value="HATPase_C_sf"/>
</dbReference>
<dbReference type="InterPro" id="IPR050482">
    <property type="entry name" value="Sensor_HK_TwoCompSys"/>
</dbReference>
<evidence type="ECO:0000256" key="2">
    <source>
        <dbReference type="ARBA" id="ARBA00012438"/>
    </source>
</evidence>
<feature type="coiled-coil region" evidence="6">
    <location>
        <begin position="229"/>
        <end position="280"/>
    </location>
</feature>
<dbReference type="Gene3D" id="1.20.5.1930">
    <property type="match status" value="1"/>
</dbReference>
<keyword evidence="4 9" id="KW-0418">Kinase</keyword>
<dbReference type="GO" id="GO:0000155">
    <property type="term" value="F:phosphorelay sensor kinase activity"/>
    <property type="evidence" value="ECO:0007669"/>
    <property type="project" value="InterPro"/>
</dbReference>
<evidence type="ECO:0000256" key="4">
    <source>
        <dbReference type="ARBA" id="ARBA00022777"/>
    </source>
</evidence>
<evidence type="ECO:0000256" key="1">
    <source>
        <dbReference type="ARBA" id="ARBA00000085"/>
    </source>
</evidence>
<keyword evidence="10" id="KW-1185">Reference proteome</keyword>
<dbReference type="PANTHER" id="PTHR24421:SF55">
    <property type="entry name" value="SENSOR HISTIDINE KINASE YDFH"/>
    <property type="match status" value="1"/>
</dbReference>
<evidence type="ECO:0000256" key="6">
    <source>
        <dbReference type="SAM" id="Coils"/>
    </source>
</evidence>
<feature type="transmembrane region" description="Helical" evidence="7">
    <location>
        <begin position="21"/>
        <end position="37"/>
    </location>
</feature>
<dbReference type="InterPro" id="IPR005467">
    <property type="entry name" value="His_kinase_dom"/>
</dbReference>
<dbReference type="eggNOG" id="COG4585">
    <property type="taxonomic scope" value="Bacteria"/>
</dbReference>
<organism evidence="9 10">
    <name type="scientific">Clostridium cellulovorans (strain ATCC 35296 / DSM 3052 / OCM 3 / 743B)</name>
    <dbReference type="NCBI Taxonomy" id="573061"/>
    <lineage>
        <taxon>Bacteria</taxon>
        <taxon>Bacillati</taxon>
        <taxon>Bacillota</taxon>
        <taxon>Clostridia</taxon>
        <taxon>Eubacteriales</taxon>
        <taxon>Clostridiaceae</taxon>
        <taxon>Clostridium</taxon>
    </lineage>
</organism>
<dbReference type="CDD" id="cd16917">
    <property type="entry name" value="HATPase_UhpB-NarQ-NarX-like"/>
    <property type="match status" value="1"/>
</dbReference>
<feature type="transmembrane region" description="Helical" evidence="7">
    <location>
        <begin position="49"/>
        <end position="66"/>
    </location>
</feature>
<name>D9ST77_CLOC7</name>
<dbReference type="EMBL" id="CP002160">
    <property type="protein sequence ID" value="ADL50693.1"/>
    <property type="molecule type" value="Genomic_DNA"/>
</dbReference>
<feature type="domain" description="Histidine kinase" evidence="8">
    <location>
        <begin position="204"/>
        <end position="397"/>
    </location>
</feature>
<gene>
    <name evidence="9" type="ordered locus">Clocel_0925</name>
</gene>
<feature type="transmembrane region" description="Helical" evidence="7">
    <location>
        <begin position="121"/>
        <end position="141"/>
    </location>
</feature>
<dbReference type="InterPro" id="IPR003594">
    <property type="entry name" value="HATPase_dom"/>
</dbReference>
<evidence type="ECO:0000256" key="3">
    <source>
        <dbReference type="ARBA" id="ARBA00022679"/>
    </source>
</evidence>
<dbReference type="GO" id="GO:0016020">
    <property type="term" value="C:membrane"/>
    <property type="evidence" value="ECO:0007669"/>
    <property type="project" value="InterPro"/>
</dbReference>
<dbReference type="EC" id="2.7.13.3" evidence="2"/>
<feature type="transmembrane region" description="Helical" evidence="7">
    <location>
        <begin position="147"/>
        <end position="166"/>
    </location>
</feature>
<dbReference type="OrthoDB" id="9781904at2"/>
<dbReference type="Gene3D" id="3.30.565.10">
    <property type="entry name" value="Histidine kinase-like ATPase, C-terminal domain"/>
    <property type="match status" value="1"/>
</dbReference>
<dbReference type="STRING" id="573061.Clocel_0925"/>
<sequence length="404" mass="46224">MKNRFKSVFIEDFDEMISPKFPVVFGVVLIYLATVFVQSSGKLSFHETIGFTIVMLIQILVFLFSNKIFKHKYWIYFIVQGIITFDYAIIAHEGYKTIVLGLVPLLIIQSMIVYNDAIKVILTSMFFYSIFGGTIIIINGFHELIQSLPLIIIITIAMRAYAIFYFKQVKLRIQTQKVLKELELAYEKVEELTLANERQRMARDLHDTLSQGLAGLIMQLEAINANLSKENVKRANEIVEKSMEHARRTLADSRLVINDLRSYEKRKMDLNKSLENEIDTFKNVSNAFISKDINIEAQISSRIIKQMVYIVREALNNIAKHAKAENVVVKIIEINNKININISDDGVGFDIRILDKLFGHYGIVGITERVKAINGEIKIESKRKVGTNINIIIPIEKGIDEENG</sequence>
<dbReference type="GO" id="GO:0046983">
    <property type="term" value="F:protein dimerization activity"/>
    <property type="evidence" value="ECO:0007669"/>
    <property type="project" value="InterPro"/>
</dbReference>